<dbReference type="AlphaFoldDB" id="A0AAV7B9R2"/>
<proteinExistence type="predicted"/>
<dbReference type="EMBL" id="WNYA01000006">
    <property type="protein sequence ID" value="KAG8569295.1"/>
    <property type="molecule type" value="Genomic_DNA"/>
</dbReference>
<evidence type="ECO:0000313" key="2">
    <source>
        <dbReference type="EMBL" id="KAG8569295.1"/>
    </source>
</evidence>
<comment type="caution">
    <text evidence="2">The sequence shown here is derived from an EMBL/GenBank/DDBJ whole genome shotgun (WGS) entry which is preliminary data.</text>
</comment>
<sequence>MKILLLSVALLFFTGAQGRYYWQQDAPAEKDPDVDVITQVVLEGLEMVSDVFERLDFEGIANEYHLKEKLDAARKHTSNFEKAVDDYFDKLWEQFDQKLDEKFPIFRKNVMPILKEFDDALEDQLEKIAEQIVPHATNLLSGMAKSLGSFIDNLEKVAEKGSDSLRGEIESLRNKLQPYMDEVHAEYERYRKDVHGEFQKDYSDIRTKVEKKMEEIKEHAKPHIENIRKNFPDRGDVQEKFEKLLKEFKEYVSKSD</sequence>
<feature type="chain" id="PRO_5043787186" description="Apolipoprotein A-I" evidence="1">
    <location>
        <begin position="19"/>
        <end position="256"/>
    </location>
</feature>
<dbReference type="Proteomes" id="UP000824782">
    <property type="component" value="Unassembled WGS sequence"/>
</dbReference>
<evidence type="ECO:0008006" key="4">
    <source>
        <dbReference type="Google" id="ProtNLM"/>
    </source>
</evidence>
<keyword evidence="1" id="KW-0732">Signal</keyword>
<keyword evidence="3" id="KW-1185">Reference proteome</keyword>
<dbReference type="Gene3D" id="1.20.5.1230">
    <property type="entry name" value="Apolipoprotein A-I"/>
    <property type="match status" value="1"/>
</dbReference>
<evidence type="ECO:0000313" key="3">
    <source>
        <dbReference type="Proteomes" id="UP000824782"/>
    </source>
</evidence>
<evidence type="ECO:0000256" key="1">
    <source>
        <dbReference type="SAM" id="SignalP"/>
    </source>
</evidence>
<gene>
    <name evidence="2" type="ORF">GDO81_014349</name>
</gene>
<organism evidence="2 3">
    <name type="scientific">Engystomops pustulosus</name>
    <name type="common">Tungara frog</name>
    <name type="synonym">Physalaemus pustulosus</name>
    <dbReference type="NCBI Taxonomy" id="76066"/>
    <lineage>
        <taxon>Eukaryota</taxon>
        <taxon>Metazoa</taxon>
        <taxon>Chordata</taxon>
        <taxon>Craniata</taxon>
        <taxon>Vertebrata</taxon>
        <taxon>Euteleostomi</taxon>
        <taxon>Amphibia</taxon>
        <taxon>Batrachia</taxon>
        <taxon>Anura</taxon>
        <taxon>Neobatrachia</taxon>
        <taxon>Hyloidea</taxon>
        <taxon>Leptodactylidae</taxon>
        <taxon>Leiuperinae</taxon>
        <taxon>Engystomops</taxon>
    </lineage>
</organism>
<protein>
    <recommendedName>
        <fullName evidence="4">Apolipoprotein A-I</fullName>
    </recommendedName>
</protein>
<dbReference type="SUPFAM" id="SSF58113">
    <property type="entry name" value="Apolipoprotein A-I"/>
    <property type="match status" value="1"/>
</dbReference>
<accession>A0AAV7B9R2</accession>
<feature type="signal peptide" evidence="1">
    <location>
        <begin position="1"/>
        <end position="18"/>
    </location>
</feature>
<reference evidence="2" key="1">
    <citation type="thesis" date="2020" institute="ProQuest LLC" country="789 East Eisenhower Parkway, Ann Arbor, MI, USA">
        <title>Comparative Genomics and Chromosome Evolution.</title>
        <authorList>
            <person name="Mudd A.B."/>
        </authorList>
    </citation>
    <scope>NUCLEOTIDE SEQUENCE</scope>
    <source>
        <strain evidence="2">237g6f4</strain>
        <tissue evidence="2">Blood</tissue>
    </source>
</reference>
<name>A0AAV7B9R2_ENGPU</name>